<dbReference type="RefSeq" id="XP_056771390.1">
    <property type="nucleotide sequence ID" value="XM_056903623.1"/>
</dbReference>
<reference evidence="2" key="1">
    <citation type="submission" date="2022-12" db="EMBL/GenBank/DDBJ databases">
        <authorList>
            <person name="Petersen C."/>
        </authorList>
    </citation>
    <scope>NUCLEOTIDE SEQUENCE</scope>
    <source>
        <strain evidence="2">IBT 16125</strain>
    </source>
</reference>
<accession>A0AAD6CG67</accession>
<keyword evidence="1" id="KW-0812">Transmembrane</keyword>
<evidence type="ECO:0000256" key="1">
    <source>
        <dbReference type="SAM" id="Phobius"/>
    </source>
</evidence>
<gene>
    <name evidence="2" type="ORF">N7458_000229</name>
</gene>
<dbReference type="GeneID" id="81593866"/>
<feature type="transmembrane region" description="Helical" evidence="1">
    <location>
        <begin position="62"/>
        <end position="83"/>
    </location>
</feature>
<comment type="caution">
    <text evidence="2">The sequence shown here is derived from an EMBL/GenBank/DDBJ whole genome shotgun (WGS) entry which is preliminary data.</text>
</comment>
<keyword evidence="1" id="KW-0472">Membrane</keyword>
<keyword evidence="1" id="KW-1133">Transmembrane helix</keyword>
<proteinExistence type="predicted"/>
<evidence type="ECO:0000313" key="3">
    <source>
        <dbReference type="Proteomes" id="UP001213681"/>
    </source>
</evidence>
<organism evidence="2 3">
    <name type="scientific">Penicillium daleae</name>
    <dbReference type="NCBI Taxonomy" id="63821"/>
    <lineage>
        <taxon>Eukaryota</taxon>
        <taxon>Fungi</taxon>
        <taxon>Dikarya</taxon>
        <taxon>Ascomycota</taxon>
        <taxon>Pezizomycotina</taxon>
        <taxon>Eurotiomycetes</taxon>
        <taxon>Eurotiomycetidae</taxon>
        <taxon>Eurotiales</taxon>
        <taxon>Aspergillaceae</taxon>
        <taxon>Penicillium</taxon>
    </lineage>
</organism>
<name>A0AAD6CG67_9EURO</name>
<dbReference type="AlphaFoldDB" id="A0AAD6CG67"/>
<dbReference type="EMBL" id="JAPVEA010000001">
    <property type="protein sequence ID" value="KAJ5464543.1"/>
    <property type="molecule type" value="Genomic_DNA"/>
</dbReference>
<evidence type="ECO:0000313" key="2">
    <source>
        <dbReference type="EMBL" id="KAJ5464543.1"/>
    </source>
</evidence>
<protein>
    <submittedName>
        <fullName evidence="2">Uncharacterized protein</fullName>
    </submittedName>
</protein>
<sequence>MTIAGPGSWKLIDRNPEVAVCKFYLSAVSVFHSTAGRISLLLHDVLWEMQWRVSDRANGNGVGVGVGVLSMSLLFTGSTYSYILRKVSNEVYVLGV</sequence>
<keyword evidence="3" id="KW-1185">Reference proteome</keyword>
<reference evidence="2" key="2">
    <citation type="journal article" date="2023" name="IMA Fungus">
        <title>Comparative genomic study of the Penicillium genus elucidates a diverse pangenome and 15 lateral gene transfer events.</title>
        <authorList>
            <person name="Petersen C."/>
            <person name="Sorensen T."/>
            <person name="Nielsen M.R."/>
            <person name="Sondergaard T.E."/>
            <person name="Sorensen J.L."/>
            <person name="Fitzpatrick D.A."/>
            <person name="Frisvad J.C."/>
            <person name="Nielsen K.L."/>
        </authorList>
    </citation>
    <scope>NUCLEOTIDE SEQUENCE</scope>
    <source>
        <strain evidence="2">IBT 16125</strain>
    </source>
</reference>
<dbReference type="Proteomes" id="UP001213681">
    <property type="component" value="Unassembled WGS sequence"/>
</dbReference>